<protein>
    <recommendedName>
        <fullName evidence="1">Heterokaryon incompatibility domain-containing protein</fullName>
    </recommendedName>
</protein>
<dbReference type="Pfam" id="PF06985">
    <property type="entry name" value="HET"/>
    <property type="match status" value="1"/>
</dbReference>
<dbReference type="Proteomes" id="UP001280581">
    <property type="component" value="Unassembled WGS sequence"/>
</dbReference>
<organism evidence="2 3">
    <name type="scientific">Pseudopithomyces chartarum</name>
    <dbReference type="NCBI Taxonomy" id="1892770"/>
    <lineage>
        <taxon>Eukaryota</taxon>
        <taxon>Fungi</taxon>
        <taxon>Dikarya</taxon>
        <taxon>Ascomycota</taxon>
        <taxon>Pezizomycotina</taxon>
        <taxon>Dothideomycetes</taxon>
        <taxon>Pleosporomycetidae</taxon>
        <taxon>Pleosporales</taxon>
        <taxon>Massarineae</taxon>
        <taxon>Didymosphaeriaceae</taxon>
        <taxon>Pseudopithomyces</taxon>
    </lineage>
</organism>
<accession>A0AAN6LUC1</accession>
<name>A0AAN6LUC1_9PLEO</name>
<dbReference type="PANTHER" id="PTHR33112">
    <property type="entry name" value="DOMAIN PROTEIN, PUTATIVE-RELATED"/>
    <property type="match status" value="1"/>
</dbReference>
<proteinExistence type="predicted"/>
<sequence>MCGGYMTLSHCWGDGQHIKLRRTCSESFKNGIALEDLPRTFQDAVTTARRLKISYLWIDSLCILQDKDDLSDWFREAADMDRIYGQSYCNISAAAADNASVGLFMTRDPRNMRTTIDFGTGVSSEEPQKFELLNLHLWYTHVTRAPLNCRVWVMQERFLSPRILHFAKDQLLWECRELQAAESFPNGIPKAIGLDTMAKYKRYVEHETAASNNADTKPINIWMDIAHLYSATKLTFASDKLVALSGIAKKFKQVMGDDYIAGMWQKDIETQLLWFVSGVARFQKRPQVPTHYRAPSWAWTSITRGEVKWHYFGKKSPTARVTNIQLDYVSEDKTGAITGGYLDLEGYLKPLYVRWDTFPPEGRPKEALVEGLKFQNGDLKFHDMDSELYEDVETLLEKVDSFYYVPVQTSSEGIEIGSTGSMLKGRGLILQLAVPDQGLFRRVGLAEGGMQLCESLPPEYGRQFGEGWQTIRII</sequence>
<comment type="caution">
    <text evidence="2">The sequence shown here is derived from an EMBL/GenBank/DDBJ whole genome shotgun (WGS) entry which is preliminary data.</text>
</comment>
<dbReference type="PANTHER" id="PTHR33112:SF11">
    <property type="entry name" value="HETEROKARYON INCOMPATIBILITY DOMAIN-CONTAINING PROTEIN"/>
    <property type="match status" value="1"/>
</dbReference>
<feature type="domain" description="Heterokaryon incompatibility" evidence="1">
    <location>
        <begin position="5"/>
        <end position="156"/>
    </location>
</feature>
<evidence type="ECO:0000259" key="1">
    <source>
        <dbReference type="Pfam" id="PF06985"/>
    </source>
</evidence>
<keyword evidence="3" id="KW-1185">Reference proteome</keyword>
<evidence type="ECO:0000313" key="3">
    <source>
        <dbReference type="Proteomes" id="UP001280581"/>
    </source>
</evidence>
<dbReference type="EMBL" id="WVTA01000009">
    <property type="protein sequence ID" value="KAK3207617.1"/>
    <property type="molecule type" value="Genomic_DNA"/>
</dbReference>
<gene>
    <name evidence="2" type="ORF">GRF29_103g1528221</name>
</gene>
<evidence type="ECO:0000313" key="2">
    <source>
        <dbReference type="EMBL" id="KAK3207617.1"/>
    </source>
</evidence>
<dbReference type="InterPro" id="IPR010730">
    <property type="entry name" value="HET"/>
</dbReference>
<reference evidence="2 3" key="1">
    <citation type="submission" date="2021-02" db="EMBL/GenBank/DDBJ databases">
        <title>Genome assembly of Pseudopithomyces chartarum.</title>
        <authorList>
            <person name="Jauregui R."/>
            <person name="Singh J."/>
            <person name="Voisey C."/>
        </authorList>
    </citation>
    <scope>NUCLEOTIDE SEQUENCE [LARGE SCALE GENOMIC DNA]</scope>
    <source>
        <strain evidence="2 3">AGR01</strain>
    </source>
</reference>
<dbReference type="AlphaFoldDB" id="A0AAN6LUC1"/>